<proteinExistence type="predicted"/>
<gene>
    <name evidence="2" type="ORF">O181_005438</name>
</gene>
<accession>A0A9Q3BI91</accession>
<feature type="compositionally biased region" description="Low complexity" evidence="1">
    <location>
        <begin position="110"/>
        <end position="123"/>
    </location>
</feature>
<evidence type="ECO:0000256" key="1">
    <source>
        <dbReference type="SAM" id="MobiDB-lite"/>
    </source>
</evidence>
<feature type="compositionally biased region" description="Polar residues" evidence="1">
    <location>
        <begin position="78"/>
        <end position="109"/>
    </location>
</feature>
<dbReference type="Proteomes" id="UP000765509">
    <property type="component" value="Unassembled WGS sequence"/>
</dbReference>
<sequence length="174" mass="19079">MSSYWSAGFQCQYLWRKKEGPFGKEHPVSEAPNPDGTTGYSKCVVKRIRQIADSPTDPDAEGSDELDGEEVEMVLNSAGHQSSTLPSQPASKRLQSQVVPSTPRNFQQVLSTIPPLSPSISTSRTALFPTVRPSPIPQPRNTPMVTSQQLQPVASSCRRREDQLSLPFPAAQVF</sequence>
<evidence type="ECO:0000313" key="2">
    <source>
        <dbReference type="EMBL" id="MBW0465723.1"/>
    </source>
</evidence>
<comment type="caution">
    <text evidence="2">The sequence shown here is derived from an EMBL/GenBank/DDBJ whole genome shotgun (WGS) entry which is preliminary data.</text>
</comment>
<dbReference type="EMBL" id="AVOT02001109">
    <property type="protein sequence ID" value="MBW0465723.1"/>
    <property type="molecule type" value="Genomic_DNA"/>
</dbReference>
<keyword evidence="3" id="KW-1185">Reference proteome</keyword>
<feature type="region of interest" description="Disordered" evidence="1">
    <location>
        <begin position="49"/>
        <end position="147"/>
    </location>
</feature>
<evidence type="ECO:0000313" key="3">
    <source>
        <dbReference type="Proteomes" id="UP000765509"/>
    </source>
</evidence>
<feature type="compositionally biased region" description="Acidic residues" evidence="1">
    <location>
        <begin position="56"/>
        <end position="72"/>
    </location>
</feature>
<protein>
    <submittedName>
        <fullName evidence="2">Uncharacterized protein</fullName>
    </submittedName>
</protein>
<dbReference type="AlphaFoldDB" id="A0A9Q3BI91"/>
<organism evidence="2 3">
    <name type="scientific">Austropuccinia psidii MF-1</name>
    <dbReference type="NCBI Taxonomy" id="1389203"/>
    <lineage>
        <taxon>Eukaryota</taxon>
        <taxon>Fungi</taxon>
        <taxon>Dikarya</taxon>
        <taxon>Basidiomycota</taxon>
        <taxon>Pucciniomycotina</taxon>
        <taxon>Pucciniomycetes</taxon>
        <taxon>Pucciniales</taxon>
        <taxon>Sphaerophragmiaceae</taxon>
        <taxon>Austropuccinia</taxon>
    </lineage>
</organism>
<name>A0A9Q3BI91_9BASI</name>
<reference evidence="2" key="1">
    <citation type="submission" date="2021-03" db="EMBL/GenBank/DDBJ databases">
        <title>Draft genome sequence of rust myrtle Austropuccinia psidii MF-1, a brazilian biotype.</title>
        <authorList>
            <person name="Quecine M.C."/>
            <person name="Pachon D.M.R."/>
            <person name="Bonatelli M.L."/>
            <person name="Correr F.H."/>
            <person name="Franceschini L.M."/>
            <person name="Leite T.F."/>
            <person name="Margarido G.R.A."/>
            <person name="Almeida C.A."/>
            <person name="Ferrarezi J.A."/>
            <person name="Labate C.A."/>
        </authorList>
    </citation>
    <scope>NUCLEOTIDE SEQUENCE</scope>
    <source>
        <strain evidence="2">MF-1</strain>
    </source>
</reference>